<dbReference type="Gene3D" id="1.10.1600.10">
    <property type="match status" value="1"/>
</dbReference>
<accession>A0A218W9G0</accession>
<dbReference type="Gene3D" id="2.40.290.10">
    <property type="match status" value="1"/>
</dbReference>
<keyword evidence="11" id="KW-0539">Nucleus</keyword>
<evidence type="ECO:0000259" key="12">
    <source>
        <dbReference type="SMART" id="SM00559"/>
    </source>
</evidence>
<keyword evidence="15" id="KW-1185">Reference proteome</keyword>
<feature type="domain" description="Ku" evidence="12">
    <location>
        <begin position="277"/>
        <end position="418"/>
    </location>
</feature>
<reference evidence="14" key="1">
    <citation type="journal article" date="2017" name="Plant J.">
        <title>The pomegranate (Punica granatum L.) genome and the genomics of punicalagin biosynthesis.</title>
        <authorList>
            <person name="Qin G."/>
            <person name="Xu C."/>
            <person name="Ming R."/>
            <person name="Tang H."/>
            <person name="Guyot R."/>
            <person name="Kramer E.M."/>
            <person name="Hu Y."/>
            <person name="Yi X."/>
            <person name="Qi Y."/>
            <person name="Xu X."/>
            <person name="Gao Z."/>
            <person name="Pan H."/>
            <person name="Jian J."/>
            <person name="Tian Y."/>
            <person name="Yue Z."/>
            <person name="Xu Y."/>
        </authorList>
    </citation>
    <scope>NUCLEOTIDE SEQUENCE [LARGE SCALE GENOMIC DNA]</scope>
    <source>
        <strain evidence="14">cv. Dabenzi</strain>
    </source>
</reference>
<keyword evidence="8" id="KW-0238">DNA-binding</keyword>
<evidence type="ECO:0000256" key="6">
    <source>
        <dbReference type="ARBA" id="ARBA00022806"/>
    </source>
</evidence>
<reference evidence="15" key="3">
    <citation type="journal article" date="2020" name="Plant Biotechnol. J.">
        <title>The pomegranate (Punica granatum L.) draft genome dissects genetic divergence between soft- and hard-seeded cultivars.</title>
        <authorList>
            <person name="Luo X."/>
            <person name="Li H."/>
            <person name="Wu Z."/>
            <person name="Yao W."/>
            <person name="Zhao P."/>
            <person name="Cao D."/>
            <person name="Yu H."/>
            <person name="Li K."/>
            <person name="Poudel K."/>
            <person name="Zhao D."/>
            <person name="Zhang F."/>
            <person name="Xia X."/>
            <person name="Chen L."/>
            <person name="Wang Q."/>
            <person name="Jing D."/>
            <person name="Cao S."/>
        </authorList>
    </citation>
    <scope>NUCLEOTIDE SEQUENCE [LARGE SCALE GENOMIC DNA]</scope>
</reference>
<name>A0A218W9G0_PUNGR</name>
<dbReference type="Proteomes" id="UP000515151">
    <property type="component" value="Chromosome 6"/>
</dbReference>
<dbReference type="SUPFAM" id="SSF100939">
    <property type="entry name" value="SPOC domain-like"/>
    <property type="match status" value="1"/>
</dbReference>
<dbReference type="SMART" id="SM00559">
    <property type="entry name" value="Ku78"/>
    <property type="match status" value="1"/>
</dbReference>
<dbReference type="GO" id="GO:0042162">
    <property type="term" value="F:telomeric DNA binding"/>
    <property type="evidence" value="ECO:0007669"/>
    <property type="project" value="InterPro"/>
</dbReference>
<dbReference type="Proteomes" id="UP000197138">
    <property type="component" value="Unassembled WGS sequence"/>
</dbReference>
<keyword evidence="6" id="KW-0347">Helicase</keyword>
<sequence length="519" mass="57875">MARNREALVWLLDVGPSVHHLLPEVEHVCSMIVQNKLLHKENDEVGVVLFGTEETENEDAKEVGGYEHVFVSHSIQVVNGDVLETLQHLPRGPVSGDFLDAIVVGTSMLIKKFGPLYPGRKKLYLITDASSPIKGSHGGSQEEQVKNLAAAMSSSGIKLESIVARGISGSDADEMVIVKNDRILNLLSRITCAKMTYVESPTSLLGAIRIRDKFPGTIFRGDLEISSQLKIKVRVYKKTLEEKFPTLKRFCDEASHPDELCGVKVKHQFKSFGDDGQIVPSSHEVTNGYLYGPQVVDISSSQMNAVKFKPEKGVKLLGFTDSSNIMRHHYMTDVRLFIAEPGDTEATIAISALARAMKRMNKVAILRCVWRKGQANVVIGVLTPNVSDDDNMPDSFYFNALPFFEDLREFKFLSFCNLSASLQPSEEQQRAADELVEVLDLGPSDHQEELAPDFTPNPVLQRYYDFLQLKVKNPDAAVPPLSGALRRITEPDPEFLSRIEAIIEAFMRKFGVREWHIHG</sequence>
<evidence type="ECO:0000313" key="14">
    <source>
        <dbReference type="Proteomes" id="UP000197138"/>
    </source>
</evidence>
<reference evidence="13" key="2">
    <citation type="submission" date="2017-06" db="EMBL/GenBank/DDBJ databases">
        <title>The pomegranate genome and the genomics of punicalagin biosynthesis.</title>
        <authorList>
            <person name="Xu C."/>
        </authorList>
    </citation>
    <scope>NUCLEOTIDE SEQUENCE [LARGE SCALE GENOMIC DNA]</scope>
    <source>
        <tissue evidence="13">Fresh leaf</tissue>
    </source>
</reference>
<dbReference type="InterPro" id="IPR024193">
    <property type="entry name" value="Ku80"/>
</dbReference>
<dbReference type="GO" id="GO:0004386">
    <property type="term" value="F:helicase activity"/>
    <property type="evidence" value="ECO:0007669"/>
    <property type="project" value="UniProtKB-KW"/>
</dbReference>
<dbReference type="InterPro" id="IPR036465">
    <property type="entry name" value="vWFA_dom_sf"/>
</dbReference>
<dbReference type="FunFam" id="2.40.290.10:FF:000006">
    <property type="entry name" value="ATP-dependent DNA helicase 2 subunit KU80"/>
    <property type="match status" value="1"/>
</dbReference>
<dbReference type="OrthoDB" id="30826at2759"/>
<dbReference type="PANTHER" id="PTHR12604:SF4">
    <property type="entry name" value="X-RAY REPAIR CROSS-COMPLEMENTING PROTEIN 5"/>
    <property type="match status" value="1"/>
</dbReference>
<dbReference type="InterPro" id="IPR016194">
    <property type="entry name" value="SPOC-like_C_dom_sf"/>
</dbReference>
<evidence type="ECO:0000256" key="9">
    <source>
        <dbReference type="ARBA" id="ARBA00023172"/>
    </source>
</evidence>
<reference evidence="16" key="4">
    <citation type="submission" date="2025-04" db="UniProtKB">
        <authorList>
            <consortium name="RefSeq"/>
        </authorList>
    </citation>
    <scope>IDENTIFICATION</scope>
    <source>
        <tissue evidence="16">Leaf</tissue>
    </source>
</reference>
<dbReference type="PANTHER" id="PTHR12604">
    <property type="entry name" value="KU AUTOANTIGEN DNA HELICASE"/>
    <property type="match status" value="1"/>
</dbReference>
<dbReference type="Pfam" id="PF03731">
    <property type="entry name" value="Ku_N"/>
    <property type="match status" value="1"/>
</dbReference>
<keyword evidence="5" id="KW-0378">Hydrolase</keyword>
<dbReference type="GO" id="GO:0003684">
    <property type="term" value="F:damaged DNA binding"/>
    <property type="evidence" value="ECO:0007669"/>
    <property type="project" value="InterPro"/>
</dbReference>
<keyword evidence="9" id="KW-0233">DNA recombination</keyword>
<dbReference type="GO" id="GO:0003690">
    <property type="term" value="F:double-stranded DNA binding"/>
    <property type="evidence" value="ECO:0007669"/>
    <property type="project" value="TreeGrafter"/>
</dbReference>
<protein>
    <submittedName>
        <fullName evidence="16">ATP-dependent DNA helicase 2 subunit KU80-like isoform X1</fullName>
    </submittedName>
</protein>
<evidence type="ECO:0000256" key="7">
    <source>
        <dbReference type="ARBA" id="ARBA00022840"/>
    </source>
</evidence>
<dbReference type="Gene3D" id="3.40.50.410">
    <property type="entry name" value="von Willebrand factor, type A domain"/>
    <property type="match status" value="1"/>
</dbReference>
<dbReference type="GO" id="GO:0000723">
    <property type="term" value="P:telomere maintenance"/>
    <property type="evidence" value="ECO:0007669"/>
    <property type="project" value="InterPro"/>
</dbReference>
<dbReference type="GO" id="GO:0005524">
    <property type="term" value="F:ATP binding"/>
    <property type="evidence" value="ECO:0007669"/>
    <property type="project" value="UniProtKB-KW"/>
</dbReference>
<evidence type="ECO:0000313" key="13">
    <source>
        <dbReference type="EMBL" id="OWM68851.1"/>
    </source>
</evidence>
<dbReference type="FunFam" id="1.10.1600.10:FF:000002">
    <property type="entry name" value="X-ray repair cross-complementing protein 5"/>
    <property type="match status" value="1"/>
</dbReference>
<dbReference type="EMBL" id="MTKT01004939">
    <property type="protein sequence ID" value="OWM68851.1"/>
    <property type="molecule type" value="Genomic_DNA"/>
</dbReference>
<keyword evidence="4" id="KW-0227">DNA damage</keyword>
<dbReference type="AlphaFoldDB" id="A0A218W9G0"/>
<organism evidence="13 14">
    <name type="scientific">Punica granatum</name>
    <name type="common">Pomegranate</name>
    <dbReference type="NCBI Taxonomy" id="22663"/>
    <lineage>
        <taxon>Eukaryota</taxon>
        <taxon>Viridiplantae</taxon>
        <taxon>Streptophyta</taxon>
        <taxon>Embryophyta</taxon>
        <taxon>Tracheophyta</taxon>
        <taxon>Spermatophyta</taxon>
        <taxon>Magnoliopsida</taxon>
        <taxon>eudicotyledons</taxon>
        <taxon>Gunneridae</taxon>
        <taxon>Pentapetalae</taxon>
        <taxon>rosids</taxon>
        <taxon>malvids</taxon>
        <taxon>Myrtales</taxon>
        <taxon>Lythraceae</taxon>
        <taxon>Punica</taxon>
    </lineage>
</organism>
<evidence type="ECO:0000313" key="15">
    <source>
        <dbReference type="Proteomes" id="UP000515151"/>
    </source>
</evidence>
<comment type="similarity">
    <text evidence="2">Belongs to the ku80 family.</text>
</comment>
<evidence type="ECO:0000256" key="8">
    <source>
        <dbReference type="ARBA" id="ARBA00023125"/>
    </source>
</evidence>
<dbReference type="GO" id="GO:0006310">
    <property type="term" value="P:DNA recombination"/>
    <property type="evidence" value="ECO:0007669"/>
    <property type="project" value="UniProtKB-KW"/>
</dbReference>
<dbReference type="InterPro" id="IPR005161">
    <property type="entry name" value="Ku_N"/>
</dbReference>
<dbReference type="GO" id="GO:0016787">
    <property type="term" value="F:hydrolase activity"/>
    <property type="evidence" value="ECO:0007669"/>
    <property type="project" value="UniProtKB-KW"/>
</dbReference>
<keyword evidence="10" id="KW-0234">DNA repair</keyword>
<dbReference type="CDD" id="cd00873">
    <property type="entry name" value="KU80"/>
    <property type="match status" value="1"/>
</dbReference>
<evidence type="ECO:0000256" key="2">
    <source>
        <dbReference type="ARBA" id="ARBA00007726"/>
    </source>
</evidence>
<dbReference type="RefSeq" id="XP_031400878.1">
    <property type="nucleotide sequence ID" value="XM_031545018.1"/>
</dbReference>
<dbReference type="Pfam" id="PF02735">
    <property type="entry name" value="Ku"/>
    <property type="match status" value="1"/>
</dbReference>
<dbReference type="SUPFAM" id="SSF53300">
    <property type="entry name" value="vWA-like"/>
    <property type="match status" value="1"/>
</dbReference>
<dbReference type="GeneID" id="116210894"/>
<evidence type="ECO:0000256" key="10">
    <source>
        <dbReference type="ARBA" id="ARBA00023204"/>
    </source>
</evidence>
<evidence type="ECO:0000256" key="5">
    <source>
        <dbReference type="ARBA" id="ARBA00022801"/>
    </source>
</evidence>
<dbReference type="GO" id="GO:0043564">
    <property type="term" value="C:Ku70:Ku80 complex"/>
    <property type="evidence" value="ECO:0007669"/>
    <property type="project" value="InterPro"/>
</dbReference>
<evidence type="ECO:0000256" key="3">
    <source>
        <dbReference type="ARBA" id="ARBA00022741"/>
    </source>
</evidence>
<evidence type="ECO:0000313" key="16">
    <source>
        <dbReference type="RefSeq" id="XP_031400878.1"/>
    </source>
</evidence>
<dbReference type="GO" id="GO:0006303">
    <property type="term" value="P:double-strand break repair via nonhomologous end joining"/>
    <property type="evidence" value="ECO:0007669"/>
    <property type="project" value="InterPro"/>
</dbReference>
<proteinExistence type="inferred from homology"/>
<evidence type="ECO:0000256" key="1">
    <source>
        <dbReference type="ARBA" id="ARBA00004123"/>
    </source>
</evidence>
<keyword evidence="7" id="KW-0067">ATP-binding</keyword>
<keyword evidence="3" id="KW-0547">Nucleotide-binding</keyword>
<gene>
    <name evidence="16" type="primary">LOC116210894</name>
    <name evidence="13" type="ORF">CDL15_Pgr025038</name>
</gene>
<comment type="subcellular location">
    <subcellularLocation>
        <location evidence="1">Nucleus</location>
    </subcellularLocation>
</comment>
<dbReference type="InterPro" id="IPR006164">
    <property type="entry name" value="DNA_bd_Ku70/Ku80"/>
</dbReference>
<evidence type="ECO:0000256" key="4">
    <source>
        <dbReference type="ARBA" id="ARBA00022763"/>
    </source>
</evidence>
<evidence type="ECO:0000256" key="11">
    <source>
        <dbReference type="ARBA" id="ARBA00023242"/>
    </source>
</evidence>